<reference evidence="3" key="1">
    <citation type="journal article" date="2021" name="PeerJ">
        <title>Extensive microbial diversity within the chicken gut microbiome revealed by metagenomics and culture.</title>
        <authorList>
            <person name="Gilroy R."/>
            <person name="Ravi A."/>
            <person name="Getino M."/>
            <person name="Pursley I."/>
            <person name="Horton D.L."/>
            <person name="Alikhan N.F."/>
            <person name="Baker D."/>
            <person name="Gharbi K."/>
            <person name="Hall N."/>
            <person name="Watson M."/>
            <person name="Adriaenssens E.M."/>
            <person name="Foster-Nyarko E."/>
            <person name="Jarju S."/>
            <person name="Secka A."/>
            <person name="Antonio M."/>
            <person name="Oren A."/>
            <person name="Chaudhuri R.R."/>
            <person name="La Ragione R."/>
            <person name="Hildebrand F."/>
            <person name="Pallen M.J."/>
        </authorList>
    </citation>
    <scope>NUCLEOTIDE SEQUENCE</scope>
    <source>
        <strain evidence="3">14975</strain>
    </source>
</reference>
<evidence type="ECO:0000256" key="1">
    <source>
        <dbReference type="PROSITE-ProRule" id="PRU00339"/>
    </source>
</evidence>
<protein>
    <submittedName>
        <fullName evidence="3">Tetratricopeptide repeat protein</fullName>
    </submittedName>
</protein>
<dbReference type="SMART" id="SM00028">
    <property type="entry name" value="TPR"/>
    <property type="match status" value="9"/>
</dbReference>
<accession>A0A9D1VAU3</accession>
<dbReference type="Pfam" id="PF13432">
    <property type="entry name" value="TPR_16"/>
    <property type="match status" value="1"/>
</dbReference>
<reference evidence="3" key="2">
    <citation type="submission" date="2021-04" db="EMBL/GenBank/DDBJ databases">
        <authorList>
            <person name="Gilroy R."/>
        </authorList>
    </citation>
    <scope>NUCLEOTIDE SEQUENCE</scope>
    <source>
        <strain evidence="3">14975</strain>
    </source>
</reference>
<dbReference type="GO" id="GO:0051301">
    <property type="term" value="P:cell division"/>
    <property type="evidence" value="ECO:0007669"/>
    <property type="project" value="TreeGrafter"/>
</dbReference>
<dbReference type="SUPFAM" id="SSF48452">
    <property type="entry name" value="TPR-like"/>
    <property type="match status" value="4"/>
</dbReference>
<dbReference type="PROSITE" id="PS50005">
    <property type="entry name" value="TPR"/>
    <property type="match status" value="2"/>
</dbReference>
<evidence type="ECO:0000256" key="2">
    <source>
        <dbReference type="SAM" id="SignalP"/>
    </source>
</evidence>
<feature type="repeat" description="TPR" evidence="1">
    <location>
        <begin position="461"/>
        <end position="494"/>
    </location>
</feature>
<dbReference type="EMBL" id="DXFQ01000061">
    <property type="protein sequence ID" value="HIX19741.1"/>
    <property type="molecule type" value="Genomic_DNA"/>
</dbReference>
<dbReference type="AlphaFoldDB" id="A0A9D1VAU3"/>
<evidence type="ECO:0000313" key="4">
    <source>
        <dbReference type="Proteomes" id="UP000823964"/>
    </source>
</evidence>
<dbReference type="Proteomes" id="UP000823964">
    <property type="component" value="Unassembled WGS sequence"/>
</dbReference>
<name>A0A9D1VAU3_9BACT</name>
<dbReference type="Pfam" id="PF13181">
    <property type="entry name" value="TPR_8"/>
    <property type="match status" value="1"/>
</dbReference>
<dbReference type="InterPro" id="IPR019734">
    <property type="entry name" value="TPR_rpt"/>
</dbReference>
<feature type="repeat" description="TPR" evidence="1">
    <location>
        <begin position="309"/>
        <end position="342"/>
    </location>
</feature>
<keyword evidence="2" id="KW-0732">Signal</keyword>
<organism evidence="3 4">
    <name type="scientific">Candidatus Akkermansia intestinigallinarum</name>
    <dbReference type="NCBI Taxonomy" id="2838431"/>
    <lineage>
        <taxon>Bacteria</taxon>
        <taxon>Pseudomonadati</taxon>
        <taxon>Verrucomicrobiota</taxon>
        <taxon>Verrucomicrobiia</taxon>
        <taxon>Verrucomicrobiales</taxon>
        <taxon>Akkermansiaceae</taxon>
        <taxon>Akkermansia</taxon>
    </lineage>
</organism>
<dbReference type="Gene3D" id="1.25.40.10">
    <property type="entry name" value="Tetratricopeptide repeat domain"/>
    <property type="match status" value="6"/>
</dbReference>
<sequence length="820" mass="92360">MNKTLLLLLACSCAAPLVAAQSRDALTPQAENDSLAIAEQLYAQARSASTSPDAKPQLYRRAAELFSDFIRRYPRSAQRTRALYYQAMCYEALREQQSSLSLLKKLADSCAGSGKRDDYAASAAYRYASLASQQKRWSEAERYYDLAIELSARPALSQDAAYRLGRAQMMQGKYAQAEKSFTGLIAQPAGLRSEIYQSALYLLSQVKVSQGEPRAAYGHLVTLLSLRDLNPKLEGPATLQAARLASQLNLPDESQRYYDRLSRMPSMGEYAGEAQLQYLTMLLRNKEYRKIAEIGRVALPEISNKEKSALRYMIIGQAYMELKDYANAAEAFRNACEDQPEGVRGADAMYRLILCTLQCSGADFLKLAAAYLQRFAVPGSETADLPCTNLVRMMYADRLMTSDVSEAARQFDAINIQRLPKSVQANAYYRKAWTAMQGSDYDPLPSLDEFVKIFPQDERMPEVLAMRGIALAGQKKADEALKDFDRVIKEYPNSAAVATCLQQAAQVCAANNRSARMKDYYQALVNLKQTVTPQALAEANYAIAGYYVKEEPAQAVPYYEEAARQDPRNYEELSRYYLVICHFRLQQYDELRQSLDELEHKFPERYKAVPAAVFRWCGWMCYQKGDHASSAKYLTGAVERSPKESYTTDKGEAAERPKVDGLVWKTLARAYLELGEYQKGYEASERYLEQVTQPYPRAEGMRDAALLLVGLGRTQEARQLCADAIKLGIDGPIKSSVFLALGDSYYAEKNYREAAAHYGRTANIVSDKDLKPLSLYKIVCALKKDGKDGEALQYEENLRKEFPNWTPPERVRRMMEESSE</sequence>
<dbReference type="PANTHER" id="PTHR12558">
    <property type="entry name" value="CELL DIVISION CYCLE 16,23,27"/>
    <property type="match status" value="1"/>
</dbReference>
<feature type="signal peptide" evidence="2">
    <location>
        <begin position="1"/>
        <end position="19"/>
    </location>
</feature>
<keyword evidence="1" id="KW-0802">TPR repeat</keyword>
<feature type="chain" id="PRO_5039116689" evidence="2">
    <location>
        <begin position="20"/>
        <end position="820"/>
    </location>
</feature>
<comment type="caution">
    <text evidence="3">The sequence shown here is derived from an EMBL/GenBank/DDBJ whole genome shotgun (WGS) entry which is preliminary data.</text>
</comment>
<dbReference type="PANTHER" id="PTHR12558:SF44">
    <property type="entry name" value="TETRATRICOPEPTIDE REPEAT-CONTAINING PROTEIN"/>
    <property type="match status" value="1"/>
</dbReference>
<evidence type="ECO:0000313" key="3">
    <source>
        <dbReference type="EMBL" id="HIX19741.1"/>
    </source>
</evidence>
<proteinExistence type="predicted"/>
<gene>
    <name evidence="3" type="ORF">H9862_03960</name>
</gene>
<dbReference type="InterPro" id="IPR011990">
    <property type="entry name" value="TPR-like_helical_dom_sf"/>
</dbReference>
<dbReference type="Pfam" id="PF13174">
    <property type="entry name" value="TPR_6"/>
    <property type="match status" value="3"/>
</dbReference>